<accession>A0A3M9MN14</accession>
<comment type="caution">
    <text evidence="1">The sequence shown here is derived from an EMBL/GenBank/DDBJ whole genome shotgun (WGS) entry which is preliminary data.</text>
</comment>
<keyword evidence="2" id="KW-1185">Reference proteome</keyword>
<protein>
    <submittedName>
        <fullName evidence="1">Uncharacterized protein</fullName>
    </submittedName>
</protein>
<organism evidence="1 2">
    <name type="scientific">Rufibacter latericius</name>
    <dbReference type="NCBI Taxonomy" id="2487040"/>
    <lineage>
        <taxon>Bacteria</taxon>
        <taxon>Pseudomonadati</taxon>
        <taxon>Bacteroidota</taxon>
        <taxon>Cytophagia</taxon>
        <taxon>Cytophagales</taxon>
        <taxon>Hymenobacteraceae</taxon>
        <taxon>Rufibacter</taxon>
    </lineage>
</organism>
<dbReference type="Proteomes" id="UP000272117">
    <property type="component" value="Unassembled WGS sequence"/>
</dbReference>
<evidence type="ECO:0000313" key="1">
    <source>
        <dbReference type="EMBL" id="RNI26909.1"/>
    </source>
</evidence>
<dbReference type="AlphaFoldDB" id="A0A3M9MN14"/>
<gene>
    <name evidence="1" type="ORF">EFB08_10560</name>
</gene>
<reference evidence="1 2" key="1">
    <citation type="submission" date="2018-11" db="EMBL/GenBank/DDBJ databases">
        <title>Rufibacter latericius sp. nov., isolated from water in Baiyang Lake.</title>
        <authorList>
            <person name="Yang Y."/>
        </authorList>
    </citation>
    <scope>NUCLEOTIDE SEQUENCE [LARGE SCALE GENOMIC DNA]</scope>
    <source>
        <strain evidence="1 2">R-22-1c-1</strain>
    </source>
</reference>
<proteinExistence type="predicted"/>
<name>A0A3M9MN14_9BACT</name>
<sequence>MTTNMQETLTFRDDDDEGSCLFIYKYKVVRAHCPFYVICVKPVNGMEAGERVEVVEVLKGSPNTLVYCINDRYYPHHYFEYKPPTNLVITRLKRS</sequence>
<evidence type="ECO:0000313" key="2">
    <source>
        <dbReference type="Proteomes" id="UP000272117"/>
    </source>
</evidence>
<dbReference type="EMBL" id="RJJD01000005">
    <property type="protein sequence ID" value="RNI26909.1"/>
    <property type="molecule type" value="Genomic_DNA"/>
</dbReference>